<dbReference type="OrthoDB" id="9770834at2"/>
<dbReference type="RefSeq" id="WP_120471968.1">
    <property type="nucleotide sequence ID" value="NZ_RAYQ01000028.1"/>
</dbReference>
<protein>
    <recommendedName>
        <fullName evidence="3">Transposase (putative) YhgA-like domain-containing protein</fullName>
    </recommendedName>
</protein>
<gene>
    <name evidence="1" type="ORF">D7V94_19405</name>
</gene>
<sequence>MAQNTPKRKIKDSVFTNLFQDKKYLLRLYKALHPEDSNVTEEDIKDVTIKHILVDADYNDLGFSIGGRLVILVESQSIWTLNIIIRALMYLIQTYHDFFKRTKQNLYGSKKVNMPKPELYVIFTGEKPKNPPDIISLSKDFFDGEKIAVDAEVKVLYQEDEGNIIGQYIIFCKVYNEQRKKYGQTKKAVTETIRICKNRNVLKEYLESKEQEVVDIMMTLFDDEQVLEAYAEDIKNNEARKTAKRNAITMLEKGRISVEEILTFFPELTSDDVKEIEKEVMQLV</sequence>
<comment type="caution">
    <text evidence="1">The sequence shown here is derived from an EMBL/GenBank/DDBJ whole genome shotgun (WGS) entry which is preliminary data.</text>
</comment>
<organism evidence="1 2">
    <name type="scientific">Parablautia intestinalis</name>
    <dbReference type="NCBI Taxonomy" id="2320100"/>
    <lineage>
        <taxon>Bacteria</taxon>
        <taxon>Bacillati</taxon>
        <taxon>Bacillota</taxon>
        <taxon>Clostridia</taxon>
        <taxon>Lachnospirales</taxon>
        <taxon>Lachnospiraceae</taxon>
        <taxon>Parablautia</taxon>
    </lineage>
</organism>
<proteinExistence type="predicted"/>
<dbReference type="AlphaFoldDB" id="A0A3A9AB81"/>
<accession>A0A3A9AB81</accession>
<evidence type="ECO:0008006" key="3">
    <source>
        <dbReference type="Google" id="ProtNLM"/>
    </source>
</evidence>
<dbReference type="EMBL" id="RAYQ01000028">
    <property type="protein sequence ID" value="RKI88404.1"/>
    <property type="molecule type" value="Genomic_DNA"/>
</dbReference>
<evidence type="ECO:0000313" key="1">
    <source>
        <dbReference type="EMBL" id="RKI88404.1"/>
    </source>
</evidence>
<dbReference type="Proteomes" id="UP000280696">
    <property type="component" value="Unassembled WGS sequence"/>
</dbReference>
<name>A0A3A9AB81_9FIRM</name>
<evidence type="ECO:0000313" key="2">
    <source>
        <dbReference type="Proteomes" id="UP000280696"/>
    </source>
</evidence>
<reference evidence="1 2" key="1">
    <citation type="submission" date="2018-09" db="EMBL/GenBank/DDBJ databases">
        <title>Murine metabolic-syndrome-specific gut microbial biobank.</title>
        <authorList>
            <person name="Liu C."/>
        </authorList>
    </citation>
    <scope>NUCLEOTIDE SEQUENCE [LARGE SCALE GENOMIC DNA]</scope>
    <source>
        <strain evidence="1 2">0.1xD8-82</strain>
    </source>
</reference>
<keyword evidence="2" id="KW-1185">Reference proteome</keyword>